<dbReference type="PRINTS" id="PR00120">
    <property type="entry name" value="HATPASE"/>
</dbReference>
<keyword evidence="14 16" id="KW-0472">Membrane</keyword>
<evidence type="ECO:0000256" key="16">
    <source>
        <dbReference type="SAM" id="Phobius"/>
    </source>
</evidence>
<keyword evidence="4" id="KW-0109">Calcium transport</keyword>
<keyword evidence="19" id="KW-1185">Reference proteome</keyword>
<dbReference type="NCBIfam" id="TIGR01494">
    <property type="entry name" value="ATPase_P-type"/>
    <property type="match status" value="2"/>
</dbReference>
<dbReference type="InterPro" id="IPR018303">
    <property type="entry name" value="ATPase_P-typ_P_site"/>
</dbReference>
<dbReference type="Pfam" id="PF13246">
    <property type="entry name" value="Cation_ATPase"/>
    <property type="match status" value="1"/>
</dbReference>
<feature type="transmembrane region" description="Helical" evidence="16">
    <location>
        <begin position="79"/>
        <end position="97"/>
    </location>
</feature>
<keyword evidence="7" id="KW-0547">Nucleotide-binding</keyword>
<dbReference type="AlphaFoldDB" id="A0A517XP50"/>
<evidence type="ECO:0000256" key="3">
    <source>
        <dbReference type="ARBA" id="ARBA00022448"/>
    </source>
</evidence>
<dbReference type="GO" id="GO:0005886">
    <property type="term" value="C:plasma membrane"/>
    <property type="evidence" value="ECO:0007669"/>
    <property type="project" value="TreeGrafter"/>
</dbReference>
<evidence type="ECO:0000256" key="15">
    <source>
        <dbReference type="SAM" id="MobiDB-lite"/>
    </source>
</evidence>
<dbReference type="InterPro" id="IPR044492">
    <property type="entry name" value="P_typ_ATPase_HD_dom"/>
</dbReference>
<evidence type="ECO:0000256" key="5">
    <source>
        <dbReference type="ARBA" id="ARBA00022692"/>
    </source>
</evidence>
<dbReference type="SFLD" id="SFLDF00027">
    <property type="entry name" value="p-type_atpase"/>
    <property type="match status" value="1"/>
</dbReference>
<feature type="domain" description="Cation-transporting P-type ATPase N-terminal" evidence="17">
    <location>
        <begin position="11"/>
        <end position="72"/>
    </location>
</feature>
<evidence type="ECO:0000256" key="13">
    <source>
        <dbReference type="ARBA" id="ARBA00023065"/>
    </source>
</evidence>
<evidence type="ECO:0000256" key="9">
    <source>
        <dbReference type="ARBA" id="ARBA00022840"/>
    </source>
</evidence>
<evidence type="ECO:0000256" key="6">
    <source>
        <dbReference type="ARBA" id="ARBA00022723"/>
    </source>
</evidence>
<dbReference type="Proteomes" id="UP000319576">
    <property type="component" value="Chromosome"/>
</dbReference>
<evidence type="ECO:0000256" key="10">
    <source>
        <dbReference type="ARBA" id="ARBA00022842"/>
    </source>
</evidence>
<dbReference type="InterPro" id="IPR023214">
    <property type="entry name" value="HAD_sf"/>
</dbReference>
<evidence type="ECO:0000256" key="4">
    <source>
        <dbReference type="ARBA" id="ARBA00022568"/>
    </source>
</evidence>
<dbReference type="GO" id="GO:0046872">
    <property type="term" value="F:metal ion binding"/>
    <property type="evidence" value="ECO:0007669"/>
    <property type="project" value="UniProtKB-KW"/>
</dbReference>
<dbReference type="InterPro" id="IPR059000">
    <property type="entry name" value="ATPase_P-type_domA"/>
</dbReference>
<dbReference type="PANTHER" id="PTHR24093">
    <property type="entry name" value="CATION TRANSPORTING ATPASE"/>
    <property type="match status" value="1"/>
</dbReference>
<reference evidence="18 19" key="1">
    <citation type="submission" date="2019-02" db="EMBL/GenBank/DDBJ databases">
        <title>Deep-cultivation of Planctomycetes and their phenomic and genomic characterization uncovers novel biology.</title>
        <authorList>
            <person name="Wiegand S."/>
            <person name="Jogler M."/>
            <person name="Boedeker C."/>
            <person name="Pinto D."/>
            <person name="Vollmers J."/>
            <person name="Rivas-Marin E."/>
            <person name="Kohn T."/>
            <person name="Peeters S.H."/>
            <person name="Heuer A."/>
            <person name="Rast P."/>
            <person name="Oberbeckmann S."/>
            <person name="Bunk B."/>
            <person name="Jeske O."/>
            <person name="Meyerdierks A."/>
            <person name="Storesund J.E."/>
            <person name="Kallscheuer N."/>
            <person name="Luecker S."/>
            <person name="Lage O.M."/>
            <person name="Pohl T."/>
            <person name="Merkel B.J."/>
            <person name="Hornburger P."/>
            <person name="Mueller R.-W."/>
            <person name="Bruemmer F."/>
            <person name="Labrenz M."/>
            <person name="Spormann A.M."/>
            <person name="Op den Camp H."/>
            <person name="Overmann J."/>
            <person name="Amann R."/>
            <person name="Jetten M.S.M."/>
            <person name="Mascher T."/>
            <person name="Medema M.H."/>
            <person name="Devos D.P."/>
            <person name="Kaster A.-K."/>
            <person name="Ovreas L."/>
            <person name="Rohde M."/>
            <person name="Galperin M.Y."/>
            <person name="Jogler C."/>
        </authorList>
    </citation>
    <scope>NUCLEOTIDE SEQUENCE [LARGE SCALE GENOMIC DNA]</scope>
    <source>
        <strain evidence="18 19">ETA_A1</strain>
    </source>
</reference>
<evidence type="ECO:0000256" key="1">
    <source>
        <dbReference type="ARBA" id="ARBA00004127"/>
    </source>
</evidence>
<name>A0A517XP50_9BACT</name>
<dbReference type="OrthoDB" id="211392at2"/>
<dbReference type="SUPFAM" id="SSF81653">
    <property type="entry name" value="Calcium ATPase, transduction domain A"/>
    <property type="match status" value="1"/>
</dbReference>
<proteinExistence type="predicted"/>
<dbReference type="Pfam" id="PF00690">
    <property type="entry name" value="Cation_ATPase_N"/>
    <property type="match status" value="1"/>
</dbReference>
<dbReference type="GO" id="GO:0016887">
    <property type="term" value="F:ATP hydrolysis activity"/>
    <property type="evidence" value="ECO:0007669"/>
    <property type="project" value="InterPro"/>
</dbReference>
<dbReference type="InterPro" id="IPR036412">
    <property type="entry name" value="HAD-like_sf"/>
</dbReference>
<feature type="region of interest" description="Disordered" evidence="15">
    <location>
        <begin position="214"/>
        <end position="238"/>
    </location>
</feature>
<dbReference type="Gene3D" id="2.70.150.10">
    <property type="entry name" value="Calcium-transporting ATPase, cytoplasmic transduction domain A"/>
    <property type="match status" value="2"/>
</dbReference>
<feature type="transmembrane region" description="Helical" evidence="16">
    <location>
        <begin position="129"/>
        <end position="146"/>
    </location>
</feature>
<dbReference type="InterPro" id="IPR006408">
    <property type="entry name" value="P-type_ATPase_IIB"/>
</dbReference>
<accession>A0A517XP50</accession>
<feature type="transmembrane region" description="Helical" evidence="16">
    <location>
        <begin position="784"/>
        <end position="805"/>
    </location>
</feature>
<dbReference type="EMBL" id="CP036273">
    <property type="protein sequence ID" value="QDU19290.1"/>
    <property type="molecule type" value="Genomic_DNA"/>
</dbReference>
<evidence type="ECO:0000256" key="14">
    <source>
        <dbReference type="ARBA" id="ARBA00023136"/>
    </source>
</evidence>
<dbReference type="InterPro" id="IPR008250">
    <property type="entry name" value="ATPase_P-typ_transduc_dom_A_sf"/>
</dbReference>
<dbReference type="GO" id="GO:0005524">
    <property type="term" value="F:ATP binding"/>
    <property type="evidence" value="ECO:0007669"/>
    <property type="project" value="UniProtKB-KW"/>
</dbReference>
<dbReference type="InterPro" id="IPR023298">
    <property type="entry name" value="ATPase_P-typ_TM_dom_sf"/>
</dbReference>
<dbReference type="InterPro" id="IPR004014">
    <property type="entry name" value="ATPase_P-typ_cation-transptr_N"/>
</dbReference>
<dbReference type="SUPFAM" id="SSF81665">
    <property type="entry name" value="Calcium ATPase, transmembrane domain M"/>
    <property type="match status" value="1"/>
</dbReference>
<dbReference type="InterPro" id="IPR023299">
    <property type="entry name" value="ATPase_P-typ_cyto_dom_N"/>
</dbReference>
<dbReference type="PANTHER" id="PTHR24093:SF369">
    <property type="entry name" value="CALCIUM-TRANSPORTING ATPASE"/>
    <property type="match status" value="1"/>
</dbReference>
<dbReference type="FunFam" id="3.40.50.1000:FF:000001">
    <property type="entry name" value="Phospholipid-transporting ATPase IC"/>
    <property type="match status" value="1"/>
</dbReference>
<dbReference type="SUPFAM" id="SSF81660">
    <property type="entry name" value="Metal cation-transporting ATPase, ATP-binding domain N"/>
    <property type="match status" value="1"/>
</dbReference>
<protein>
    <recommendedName>
        <fullName evidence="2">P-type Ca(2+) transporter</fullName>
        <ecNumber evidence="2">7.2.2.10</ecNumber>
    </recommendedName>
</protein>
<feature type="transmembrane region" description="Helical" evidence="16">
    <location>
        <begin position="811"/>
        <end position="831"/>
    </location>
</feature>
<dbReference type="KEGG" id="uli:ETAA1_11960"/>
<evidence type="ECO:0000313" key="19">
    <source>
        <dbReference type="Proteomes" id="UP000319576"/>
    </source>
</evidence>
<gene>
    <name evidence="18" type="ORF">ETAA1_11960</name>
</gene>
<evidence type="ECO:0000256" key="12">
    <source>
        <dbReference type="ARBA" id="ARBA00022989"/>
    </source>
</evidence>
<dbReference type="InterPro" id="IPR001757">
    <property type="entry name" value="P_typ_ATPase"/>
</dbReference>
<keyword evidence="10" id="KW-0460">Magnesium</keyword>
<dbReference type="InterPro" id="IPR006068">
    <property type="entry name" value="ATPase_P-typ_cation-transptr_C"/>
</dbReference>
<keyword evidence="12 16" id="KW-1133">Transmembrane helix</keyword>
<dbReference type="FunFam" id="3.40.50.1000:FF:000193">
    <property type="entry name" value="Plasma membrane calcium-transporting ATPase 2"/>
    <property type="match status" value="1"/>
</dbReference>
<evidence type="ECO:0000256" key="2">
    <source>
        <dbReference type="ARBA" id="ARBA00012790"/>
    </source>
</evidence>
<dbReference type="RefSeq" id="WP_145235174.1">
    <property type="nucleotide sequence ID" value="NZ_CP036273.1"/>
</dbReference>
<dbReference type="SFLD" id="SFLDS00003">
    <property type="entry name" value="Haloacid_Dehalogenase"/>
    <property type="match status" value="1"/>
</dbReference>
<keyword evidence="8" id="KW-0106">Calcium</keyword>
<feature type="compositionally biased region" description="Basic and acidic residues" evidence="15">
    <location>
        <begin position="220"/>
        <end position="230"/>
    </location>
</feature>
<dbReference type="SUPFAM" id="SSF56784">
    <property type="entry name" value="HAD-like"/>
    <property type="match status" value="1"/>
</dbReference>
<feature type="transmembrane region" description="Helical" evidence="16">
    <location>
        <begin position="899"/>
        <end position="919"/>
    </location>
</feature>
<feature type="transmembrane region" description="Helical" evidence="16">
    <location>
        <begin position="104"/>
        <end position="123"/>
    </location>
</feature>
<keyword evidence="6" id="KW-0479">Metal-binding</keyword>
<organism evidence="18 19">
    <name type="scientific">Urbifossiella limnaea</name>
    <dbReference type="NCBI Taxonomy" id="2528023"/>
    <lineage>
        <taxon>Bacteria</taxon>
        <taxon>Pseudomonadati</taxon>
        <taxon>Planctomycetota</taxon>
        <taxon>Planctomycetia</taxon>
        <taxon>Gemmatales</taxon>
        <taxon>Gemmataceae</taxon>
        <taxon>Urbifossiella</taxon>
    </lineage>
</organism>
<evidence type="ECO:0000256" key="8">
    <source>
        <dbReference type="ARBA" id="ARBA00022837"/>
    </source>
</evidence>
<keyword evidence="11" id="KW-1278">Translocase</keyword>
<dbReference type="SMART" id="SM00831">
    <property type="entry name" value="Cation_ATPase_N"/>
    <property type="match status" value="1"/>
</dbReference>
<evidence type="ECO:0000256" key="11">
    <source>
        <dbReference type="ARBA" id="ARBA00022967"/>
    </source>
</evidence>
<dbReference type="PRINTS" id="PR00119">
    <property type="entry name" value="CATATPASE"/>
</dbReference>
<sequence>MRSLRDVADLFPKARDAGLTPDEVTASRGRFGANRLTPLPKEPVWKKFLEKFDEPIIKILLAASLLKIVVDLFDASPVWGGLGLAAVLAVVVAAAVVKGLGDWVPSILFGLAAVLVGVSVLVGHPSYEGLAVMIAVALATGVAFYAEYRSDNEFDKLNATKDDVHVKVTRGGTVHAVGLEDVVVGDLVVLEMGDEIPADGRVLRANELMLDQSLMTGESEPVKKTAARDDDAADGPEQPGCVYRGTQVVDGVGLMVVGNVGDDTMIGQIARRLSGEPEGDEAAAETAEGRVQQKLTISKAATPLQEKLTVLADLISKVGYIAAVAIFVALLARGLYVGEVRWPGADEAAGPVLLGSVRALLSYFVYMVIIVVVAVPEGLPMSVTVSLALAMRKMTRANALVRQLVATETIGSATVICSDKTGTLTQNKMTVSRVGIGGDVHDTVAGSSADPGTPLGWLVLNSAVNSTASLEEKDGKTLTVGNTTEGALLTWLRGGAWVPGGPALDYATLRADHPVLYQLHFSSDRKRMTTVTRDGDKLVSLVKGAPEMILEHCDRYLAADGSVRPLADVRERFMMGLRGAAGDAMRTLAFAHAVLPPGFPQDEDAIHERRDEIEKGLVFTGFVAIRDPIRPEVPPAVAQCRGAGIEVKMITGDNIETARAIARECGLLDSPDALAMTSDEFNQLSDDELKAKLPHLRVLARARPLDKYRMVKLLQEQQHVVAMTGDGTNDAPSLKKADVGLAMGIAGTEVAKEASKIVLLDDSFGTIVKAVSWGRSLYENIQRFVQFQLTINVSALTIAFLGPFLGLKPPFTVLQLLWINVIMDTFAAIALCSEPPRPGLMRAKPKRRDDSIVTRAMAGNILITAAFFVVVMIALLMGMQHWGWFAGAGEKSGEFPELTLRQATIFFCVYVFFQVWNQINCRSLDPRESGFYKLFANPQFLLIASLTVVGQVLIVTVGGAVFNVEPLGVIDWLVIAASTASVLAFAEVARRLRGN</sequence>
<dbReference type="Pfam" id="PF00122">
    <property type="entry name" value="E1-E2_ATPase"/>
    <property type="match status" value="1"/>
</dbReference>
<dbReference type="PROSITE" id="PS00154">
    <property type="entry name" value="ATPASE_E1_E2"/>
    <property type="match status" value="1"/>
</dbReference>
<feature type="transmembrane region" description="Helical" evidence="16">
    <location>
        <begin position="940"/>
        <end position="963"/>
    </location>
</feature>
<keyword evidence="5 16" id="KW-0812">Transmembrane</keyword>
<dbReference type="GO" id="GO:0005388">
    <property type="term" value="F:P-type calcium transporter activity"/>
    <property type="evidence" value="ECO:0007669"/>
    <property type="project" value="UniProtKB-EC"/>
</dbReference>
<dbReference type="NCBIfam" id="TIGR01517">
    <property type="entry name" value="ATPase-IIB_Ca"/>
    <property type="match status" value="1"/>
</dbReference>
<keyword evidence="3" id="KW-0813">Transport</keyword>
<evidence type="ECO:0000313" key="18">
    <source>
        <dbReference type="EMBL" id="QDU19290.1"/>
    </source>
</evidence>
<dbReference type="Gene3D" id="1.20.1110.10">
    <property type="entry name" value="Calcium-transporting ATPase, transmembrane domain"/>
    <property type="match status" value="2"/>
</dbReference>
<comment type="subcellular location">
    <subcellularLocation>
        <location evidence="1">Endomembrane system</location>
        <topology evidence="1">Multi-pass membrane protein</topology>
    </subcellularLocation>
</comment>
<feature type="transmembrane region" description="Helical" evidence="16">
    <location>
        <begin position="852"/>
        <end position="879"/>
    </location>
</feature>
<evidence type="ECO:0000256" key="7">
    <source>
        <dbReference type="ARBA" id="ARBA00022741"/>
    </source>
</evidence>
<keyword evidence="13" id="KW-0406">Ion transport</keyword>
<dbReference type="SFLD" id="SFLDG00002">
    <property type="entry name" value="C1.7:_P-type_atpase_like"/>
    <property type="match status" value="1"/>
</dbReference>
<dbReference type="EC" id="7.2.2.10" evidence="2"/>
<dbReference type="Gene3D" id="3.40.1110.10">
    <property type="entry name" value="Calcium-transporting ATPase, cytoplasmic domain N"/>
    <property type="match status" value="1"/>
</dbReference>
<feature type="transmembrane region" description="Helical" evidence="16">
    <location>
        <begin position="969"/>
        <end position="989"/>
    </location>
</feature>
<keyword evidence="9" id="KW-0067">ATP-binding</keyword>
<dbReference type="Gene3D" id="3.40.50.1000">
    <property type="entry name" value="HAD superfamily/HAD-like"/>
    <property type="match status" value="1"/>
</dbReference>
<feature type="transmembrane region" description="Helical" evidence="16">
    <location>
        <begin position="318"/>
        <end position="336"/>
    </location>
</feature>
<evidence type="ECO:0000259" key="17">
    <source>
        <dbReference type="SMART" id="SM00831"/>
    </source>
</evidence>
<feature type="transmembrane region" description="Helical" evidence="16">
    <location>
        <begin position="363"/>
        <end position="390"/>
    </location>
</feature>
<dbReference type="GO" id="GO:0012505">
    <property type="term" value="C:endomembrane system"/>
    <property type="evidence" value="ECO:0007669"/>
    <property type="project" value="UniProtKB-SubCell"/>
</dbReference>
<dbReference type="Pfam" id="PF00689">
    <property type="entry name" value="Cation_ATPase_C"/>
    <property type="match status" value="1"/>
</dbReference>